<dbReference type="AlphaFoldDB" id="A0A841AIH3"/>
<gene>
    <name evidence="7" type="ORF">HNR70_002928</name>
</gene>
<keyword evidence="3" id="KW-0805">Transcription regulation</keyword>
<evidence type="ECO:0000256" key="6">
    <source>
        <dbReference type="ARBA" id="ARBA00049988"/>
    </source>
</evidence>
<evidence type="ECO:0000256" key="4">
    <source>
        <dbReference type="ARBA" id="ARBA00023125"/>
    </source>
</evidence>
<dbReference type="InterPro" id="IPR014795">
    <property type="entry name" value="TacA_1-like"/>
</dbReference>
<keyword evidence="5" id="KW-0804">Transcription</keyword>
<evidence type="ECO:0000256" key="3">
    <source>
        <dbReference type="ARBA" id="ARBA00023015"/>
    </source>
</evidence>
<keyword evidence="2" id="KW-1277">Toxin-antitoxin system</keyword>
<sequence length="95" mass="10845">MPATKSSRINLRVTEHQESVLRRAAETEDSTLSDFVLGSAVEQAEKVLADRRWFEVDSETYAKFVDALDRKPRTEKLAELFARPALFDAPFELDD</sequence>
<evidence type="ECO:0000256" key="2">
    <source>
        <dbReference type="ARBA" id="ARBA00022649"/>
    </source>
</evidence>
<evidence type="ECO:0000313" key="8">
    <source>
        <dbReference type="Proteomes" id="UP000588158"/>
    </source>
</evidence>
<dbReference type="RefSeq" id="WP_184326326.1">
    <property type="nucleotide sequence ID" value="NZ_JACHLZ010000001.1"/>
</dbReference>
<comment type="caution">
    <text evidence="7">The sequence shown here is derived from an EMBL/GenBank/DDBJ whole genome shotgun (WGS) entry which is preliminary data.</text>
</comment>
<name>A0A841AIH3_9MICO</name>
<dbReference type="SUPFAM" id="SSF47598">
    <property type="entry name" value="Ribbon-helix-helix"/>
    <property type="match status" value="1"/>
</dbReference>
<evidence type="ECO:0000313" key="7">
    <source>
        <dbReference type="EMBL" id="MBB5833115.1"/>
    </source>
</evidence>
<dbReference type="EMBL" id="JACHLZ010000001">
    <property type="protein sequence ID" value="MBB5833115.1"/>
    <property type="molecule type" value="Genomic_DNA"/>
</dbReference>
<evidence type="ECO:0000256" key="5">
    <source>
        <dbReference type="ARBA" id="ARBA00023163"/>
    </source>
</evidence>
<comment type="similarity">
    <text evidence="6">Belongs to the TacA antitoxin family.</text>
</comment>
<keyword evidence="8" id="KW-1185">Reference proteome</keyword>
<dbReference type="Gene3D" id="1.20.5.780">
    <property type="entry name" value="Single helix bin"/>
    <property type="match status" value="1"/>
</dbReference>
<organism evidence="7 8">
    <name type="scientific">Brachybacterium aquaticum</name>
    <dbReference type="NCBI Taxonomy" id="1432564"/>
    <lineage>
        <taxon>Bacteria</taxon>
        <taxon>Bacillati</taxon>
        <taxon>Actinomycetota</taxon>
        <taxon>Actinomycetes</taxon>
        <taxon>Micrococcales</taxon>
        <taxon>Dermabacteraceae</taxon>
        <taxon>Brachybacterium</taxon>
    </lineage>
</organism>
<dbReference type="PANTHER" id="PTHR35401:SF1">
    <property type="entry name" value="CYTOPLASMIC PROTEIN"/>
    <property type="match status" value="1"/>
</dbReference>
<dbReference type="PANTHER" id="PTHR35401">
    <property type="entry name" value="COPG FAMILY HELIX-TURN-HELIX PROTEIN-RELATED-RELATED"/>
    <property type="match status" value="1"/>
</dbReference>
<protein>
    <submittedName>
        <fullName evidence="7">Uncharacterized protein (DUF1778 family)</fullName>
    </submittedName>
</protein>
<keyword evidence="4" id="KW-0238">DNA-binding</keyword>
<accession>A0A841AIH3</accession>
<dbReference type="Proteomes" id="UP000588158">
    <property type="component" value="Unassembled WGS sequence"/>
</dbReference>
<reference evidence="7 8" key="1">
    <citation type="submission" date="2020-08" db="EMBL/GenBank/DDBJ databases">
        <title>Sequencing the genomes of 1000 actinobacteria strains.</title>
        <authorList>
            <person name="Klenk H.-P."/>
        </authorList>
    </citation>
    <scope>NUCLEOTIDE SEQUENCE [LARGE SCALE GENOMIC DNA]</scope>
    <source>
        <strain evidence="7 8">DSM 28796</strain>
    </source>
</reference>
<dbReference type="Pfam" id="PF08681">
    <property type="entry name" value="TacA1"/>
    <property type="match status" value="1"/>
</dbReference>
<dbReference type="InterPro" id="IPR010985">
    <property type="entry name" value="Ribbon_hlx_hlx"/>
</dbReference>
<proteinExistence type="inferred from homology"/>
<dbReference type="GO" id="GO:0003677">
    <property type="term" value="F:DNA binding"/>
    <property type="evidence" value="ECO:0007669"/>
    <property type="project" value="UniProtKB-KW"/>
</dbReference>
<dbReference type="GO" id="GO:0006355">
    <property type="term" value="P:regulation of DNA-templated transcription"/>
    <property type="evidence" value="ECO:0007669"/>
    <property type="project" value="InterPro"/>
</dbReference>
<keyword evidence="1" id="KW-0678">Repressor</keyword>
<evidence type="ECO:0000256" key="1">
    <source>
        <dbReference type="ARBA" id="ARBA00022491"/>
    </source>
</evidence>